<evidence type="ECO:0000313" key="22">
    <source>
        <dbReference type="Proteomes" id="UP000437017"/>
    </source>
</evidence>
<comment type="function">
    <text evidence="15">Catalyzes the first committed step in the biosynthesis of complex N-glycans. It controls conversion of high mannose to complex N-glycans; the final hydrolytic step in the N-glycan maturation pathway.</text>
</comment>
<dbReference type="InterPro" id="IPR027291">
    <property type="entry name" value="Glyco_hydro_38_N_sf"/>
</dbReference>
<evidence type="ECO:0000256" key="1">
    <source>
        <dbReference type="ARBA" id="ARBA00001947"/>
    </source>
</evidence>
<dbReference type="InterPro" id="IPR011330">
    <property type="entry name" value="Glyco_hydro/deAcase_b/a-brl"/>
</dbReference>
<dbReference type="PANTHER" id="PTHR11607:SF57">
    <property type="entry name" value="ALPHA-MANNOSIDASE 2X"/>
    <property type="match status" value="1"/>
</dbReference>
<accession>A0A6A1Q0J2</accession>
<evidence type="ECO:0000256" key="3">
    <source>
        <dbReference type="ARBA" id="ARBA00004922"/>
    </source>
</evidence>
<dbReference type="InterPro" id="IPR015341">
    <property type="entry name" value="Glyco_hydro_38_cen"/>
</dbReference>
<dbReference type="InterPro" id="IPR028995">
    <property type="entry name" value="Glyco_hydro_57/38_cen_sf"/>
</dbReference>
<comment type="pathway">
    <text evidence="3">Protein modification; protein glycosylation.</text>
</comment>
<dbReference type="FunFam" id="3.20.110.10:FF:000003">
    <property type="entry name" value="Alpha-mannosidase"/>
    <property type="match status" value="1"/>
</dbReference>
<dbReference type="Pfam" id="PF07748">
    <property type="entry name" value="Glyco_hydro_38C"/>
    <property type="match status" value="1"/>
</dbReference>
<evidence type="ECO:0000256" key="6">
    <source>
        <dbReference type="ARBA" id="ARBA00022723"/>
    </source>
</evidence>
<dbReference type="InterPro" id="IPR011013">
    <property type="entry name" value="Gal_mutarotase_sf_dom"/>
</dbReference>
<dbReference type="Gene3D" id="3.20.110.10">
    <property type="entry name" value="Glycoside hydrolase 38, N terminal domain"/>
    <property type="match status" value="1"/>
</dbReference>
<dbReference type="InterPro" id="IPR000602">
    <property type="entry name" value="Glyco_hydro_38_N"/>
</dbReference>
<evidence type="ECO:0000256" key="17">
    <source>
        <dbReference type="ARBA" id="ARBA00083602"/>
    </source>
</evidence>
<evidence type="ECO:0000256" key="9">
    <source>
        <dbReference type="ARBA" id="ARBA00022968"/>
    </source>
</evidence>
<comment type="subcellular location">
    <subcellularLocation>
        <location evidence="2">Golgi apparatus membrane</location>
        <topology evidence="2">Single-pass type II membrane protein</topology>
    </subcellularLocation>
</comment>
<gene>
    <name evidence="21" type="ORF">E2I00_004677</name>
</gene>
<comment type="cofactor">
    <cofactor evidence="1">
        <name>Zn(2+)</name>
        <dbReference type="ChEBI" id="CHEBI:29105"/>
    </cofactor>
</comment>
<dbReference type="InterPro" id="IPR037094">
    <property type="entry name" value="Glyco_hydro_38_cen_sf"/>
</dbReference>
<keyword evidence="22" id="KW-1185">Reference proteome</keyword>
<dbReference type="FunFam" id="2.70.98.30:FF:000002">
    <property type="entry name" value="Alpha-mannosidase"/>
    <property type="match status" value="1"/>
</dbReference>
<dbReference type="EC" id="3.2.1.114" evidence="16"/>
<dbReference type="GO" id="GO:0046872">
    <property type="term" value="F:metal ion binding"/>
    <property type="evidence" value="ECO:0007669"/>
    <property type="project" value="UniProtKB-KW"/>
</dbReference>
<dbReference type="GO" id="GO:0004572">
    <property type="term" value="F:mannosyl-oligosaccharide 1,3-1,6-alpha-mannosidase activity"/>
    <property type="evidence" value="ECO:0007669"/>
    <property type="project" value="UniProtKB-EC"/>
</dbReference>
<evidence type="ECO:0000256" key="19">
    <source>
        <dbReference type="SAM" id="Phobius"/>
    </source>
</evidence>
<dbReference type="Pfam" id="PF01074">
    <property type="entry name" value="Glyco_hydro_38N"/>
    <property type="match status" value="1"/>
</dbReference>
<dbReference type="GO" id="GO:0000139">
    <property type="term" value="C:Golgi membrane"/>
    <property type="evidence" value="ECO:0007669"/>
    <property type="project" value="UniProtKB-SubCell"/>
</dbReference>
<dbReference type="GO" id="GO:0006491">
    <property type="term" value="P:N-glycan processing"/>
    <property type="evidence" value="ECO:0007669"/>
    <property type="project" value="TreeGrafter"/>
</dbReference>
<dbReference type="Gene3D" id="2.70.98.30">
    <property type="entry name" value="Golgi alpha-mannosidase II, domain 4"/>
    <property type="match status" value="1"/>
</dbReference>
<evidence type="ECO:0000256" key="4">
    <source>
        <dbReference type="ARBA" id="ARBA00009792"/>
    </source>
</evidence>
<dbReference type="PANTHER" id="PTHR11607">
    <property type="entry name" value="ALPHA-MANNOSIDASE"/>
    <property type="match status" value="1"/>
</dbReference>
<dbReference type="InterPro" id="IPR011682">
    <property type="entry name" value="Glyco_hydro_38_C"/>
</dbReference>
<dbReference type="GO" id="GO:0030246">
    <property type="term" value="F:carbohydrate binding"/>
    <property type="evidence" value="ECO:0007669"/>
    <property type="project" value="InterPro"/>
</dbReference>
<protein>
    <recommendedName>
        <fullName evidence="16">mannosyl-oligosaccharide 1,3-1,6-alpha-mannosidase</fullName>
        <ecNumber evidence="16">3.2.1.114</ecNumber>
    </recommendedName>
    <alternativeName>
        <fullName evidence="17">Mannosyl-oligosaccharide 1,3-1,6-alpha-mannosidase</fullName>
    </alternativeName>
</protein>
<evidence type="ECO:0000256" key="2">
    <source>
        <dbReference type="ARBA" id="ARBA00004323"/>
    </source>
</evidence>
<evidence type="ECO:0000256" key="16">
    <source>
        <dbReference type="ARBA" id="ARBA00066412"/>
    </source>
</evidence>
<keyword evidence="10 19" id="KW-1133">Transmembrane helix</keyword>
<keyword evidence="13" id="KW-1015">Disulfide bond</keyword>
<evidence type="ECO:0000256" key="7">
    <source>
        <dbReference type="ARBA" id="ARBA00022801"/>
    </source>
</evidence>
<evidence type="ECO:0000256" key="13">
    <source>
        <dbReference type="ARBA" id="ARBA00023157"/>
    </source>
</evidence>
<comment type="similarity">
    <text evidence="4">Belongs to the glycosyl hydrolase 38 family.</text>
</comment>
<reference evidence="21 22" key="1">
    <citation type="journal article" date="2019" name="PLoS ONE">
        <title>Genomic analyses reveal an absence of contemporary introgressive admixture between fin whales and blue whales, despite known hybrids.</title>
        <authorList>
            <person name="Westbury M.V."/>
            <person name="Petersen B."/>
            <person name="Lorenzen E.D."/>
        </authorList>
    </citation>
    <scope>NUCLEOTIDE SEQUENCE [LARGE SCALE GENOMIC DNA]</scope>
    <source>
        <strain evidence="21">FinWhale-01</strain>
    </source>
</reference>
<comment type="catalytic activity">
    <reaction evidence="18">
        <text>N(4)-{beta-D-GlcNAc-(1-&gt;2)-alpha-D-Man-(1-&gt;3)-[alpha-D-Man-(1-&gt;3)-[alpha-D-Man-(1-&gt;6)]-alpha-D-Man-(1-&gt;6)]-beta-D-Man-(1-&gt;4)-beta-D-GlcNAc-(1-&gt;4)-beta-D-GlcNAc}-L-asparaginyl-[protein] + 2 H2O = 2 alpha-D-mannopyranose + an N(4)-{beta-D-GlcNAc-(1-&gt;2)-alpha-D-Man-(1-&gt;3)-[alpha-D-Man-(1-&gt;6)]-beta-D-Man-(1-&gt;4)-beta-D-GlcNAc-(1-&gt;4)-beta-D-GlcNAc}-L-asparaginyl-[protein]</text>
        <dbReference type="Rhea" id="RHEA:56052"/>
        <dbReference type="Rhea" id="RHEA-COMP:14368"/>
        <dbReference type="Rhea" id="RHEA-COMP:14369"/>
        <dbReference type="ChEBI" id="CHEBI:15377"/>
        <dbReference type="ChEBI" id="CHEBI:28729"/>
        <dbReference type="ChEBI" id="CHEBI:60615"/>
        <dbReference type="ChEBI" id="CHEBI:60625"/>
        <dbReference type="EC" id="3.2.1.114"/>
    </reaction>
</comment>
<dbReference type="Pfam" id="PF09261">
    <property type="entry name" value="Alpha-mann_mid"/>
    <property type="match status" value="1"/>
</dbReference>
<keyword evidence="7" id="KW-0378">Hydrolase</keyword>
<keyword evidence="14" id="KW-0326">Glycosidase</keyword>
<keyword evidence="11" id="KW-0333">Golgi apparatus</keyword>
<dbReference type="Gene3D" id="1.20.1270.50">
    <property type="entry name" value="Glycoside hydrolase family 38, central domain"/>
    <property type="match status" value="1"/>
</dbReference>
<dbReference type="SUPFAM" id="SSF88713">
    <property type="entry name" value="Glycoside hydrolase/deacetylase"/>
    <property type="match status" value="1"/>
</dbReference>
<feature type="transmembrane region" description="Helical" evidence="19">
    <location>
        <begin position="74"/>
        <end position="93"/>
    </location>
</feature>
<evidence type="ECO:0000313" key="21">
    <source>
        <dbReference type="EMBL" id="KAB0400937.1"/>
    </source>
</evidence>
<evidence type="ECO:0000259" key="20">
    <source>
        <dbReference type="SMART" id="SM00872"/>
    </source>
</evidence>
<evidence type="ECO:0000256" key="8">
    <source>
        <dbReference type="ARBA" id="ARBA00022833"/>
    </source>
</evidence>
<evidence type="ECO:0000256" key="10">
    <source>
        <dbReference type="ARBA" id="ARBA00022989"/>
    </source>
</evidence>
<evidence type="ECO:0000256" key="14">
    <source>
        <dbReference type="ARBA" id="ARBA00023295"/>
    </source>
</evidence>
<evidence type="ECO:0000256" key="12">
    <source>
        <dbReference type="ARBA" id="ARBA00023136"/>
    </source>
</evidence>
<feature type="non-terminal residue" evidence="21">
    <location>
        <position position="1"/>
    </location>
</feature>
<evidence type="ECO:0000256" key="5">
    <source>
        <dbReference type="ARBA" id="ARBA00022692"/>
    </source>
</evidence>
<keyword evidence="8" id="KW-0862">Zinc</keyword>
<keyword evidence="5 19" id="KW-0812">Transmembrane</keyword>
<name>A0A6A1Q0J2_BALPH</name>
<evidence type="ECO:0000256" key="18">
    <source>
        <dbReference type="ARBA" id="ARBA00093232"/>
    </source>
</evidence>
<dbReference type="EMBL" id="SGJD01001283">
    <property type="protein sequence ID" value="KAB0400937.1"/>
    <property type="molecule type" value="Genomic_DNA"/>
</dbReference>
<evidence type="ECO:0000256" key="11">
    <source>
        <dbReference type="ARBA" id="ARBA00023034"/>
    </source>
</evidence>
<keyword evidence="9" id="KW-0735">Signal-anchor</keyword>
<dbReference type="AlphaFoldDB" id="A0A6A1Q0J2"/>
<sequence length="1157" mass="130881">QDNTIQVGSGSIASVGIQCLEVFFSLVFLGSSPQELLGAFGGKTTKGIFACWSYIWYPSGQVCVEASMKLKKQVTVCGAAIFCVAVFSLYLMLDRVQHDPTRHQNGGNFPRSQISVLQNRIEQLEQLLEENHEIISHIKDSVLELTANMEGPPALLPYYMANGSWVVPPEPRPSFFSISPQDCQFALGVRGQKPELQMLTVSEELPFDNVDGGVWKQGFDISYSTHDWDTEDLQVFVVPHSHNDPGWLKTFDKYYTEQTQHILNNMVSKLQEDPRRRFIWAEVSFFAKWWDNINAQKRAAVRRPVPLEIATGGWVMPDEANSHYFALIDQLIEGHQWLEKNLGATPRSGWAVDPFGYSPTMPYLLRRANLTSMLIQRVHYAIKKHFAATHSLEFMWRQTWDSDSSTDIFCHMMPFYSYDVPHTCGPDPKICCQFDFKRLPGGRINCPWKYRKKSRLFRSNVLLVPLGDDFRYDKPQEWDAQFFNYQRLFDFLNSKPDLHVQAQFGTLSDYFDALYKRTGVEPGAQPPGFPVLSGDFFSYADREDHYWTGYYTSRPFYKSLDRVLEAHLRGAEILYSLAVAHARRSGLASQYPLSNFALLTEARRTLGLFQHHDAITGTAKEAVVVDYGIRYVVLFNPLEQERLSVVSLLVSSPRVRVLTEEGQPLAVQVSAHWSSATDMVPDVYQVSVPVRLPALGLGVLQLQLGLDGPRTLPSSVRIYLHGRQLSVSRHEAFPLRVIDSGTSDFALSNRYMQVWFSGLTGLLKSIRRVDEEQEQRVDMEFLIYGTRSSKDKSGAYLFLPDGEAKPYVPKDPPVLRITEGPFFSEVVAYYEHVHQVVRLYNLPGVEGLSLDVSSLVDIRDYVNKELALRIHTDIDSQGTFFTDLNGFQVQPRRYLKKLPLQANFYPMPVMACLQDAQSRLTLHTAQALGVSSLHDGQLEVILDRRLMQDDNRGLGQGLKDNKRTCNHFRLLLERRTLGREPGFFSKLAAMFRGLIFHSSRSGHREVQDGPSTSYPSLLSHLTSMYLNTPVLALPVAKRQPPGPALCSFRPLASSLPCDFHLLNLRTLQAEDDSLPSAETALLLHRKGFDCGLEAKNLGFNCTTSQGKVALGSLFRGLDVVFLQPTSLTLLYPLASPSNSTDIYLEPMEIATFRLRLG</sequence>
<feature type="domain" description="Glycoside hydrolase family 38 central" evidence="20">
    <location>
        <begin position="545"/>
        <end position="631"/>
    </location>
</feature>
<organism evidence="21 22">
    <name type="scientific">Balaenoptera physalus</name>
    <name type="common">Fin whale</name>
    <name type="synonym">Balaena physalus</name>
    <dbReference type="NCBI Taxonomy" id="9770"/>
    <lineage>
        <taxon>Eukaryota</taxon>
        <taxon>Metazoa</taxon>
        <taxon>Chordata</taxon>
        <taxon>Craniata</taxon>
        <taxon>Vertebrata</taxon>
        <taxon>Euteleostomi</taxon>
        <taxon>Mammalia</taxon>
        <taxon>Eutheria</taxon>
        <taxon>Laurasiatheria</taxon>
        <taxon>Artiodactyla</taxon>
        <taxon>Whippomorpha</taxon>
        <taxon>Cetacea</taxon>
        <taxon>Mysticeti</taxon>
        <taxon>Balaenopteridae</taxon>
        <taxon>Balaenoptera</taxon>
    </lineage>
</organism>
<dbReference type="GO" id="GO:0006013">
    <property type="term" value="P:mannose metabolic process"/>
    <property type="evidence" value="ECO:0007669"/>
    <property type="project" value="InterPro"/>
</dbReference>
<dbReference type="SUPFAM" id="SSF74650">
    <property type="entry name" value="Galactose mutarotase-like"/>
    <property type="match status" value="1"/>
</dbReference>
<dbReference type="OrthoDB" id="10261055at2759"/>
<keyword evidence="12 19" id="KW-0472">Membrane</keyword>
<keyword evidence="6" id="KW-0479">Metal-binding</keyword>
<dbReference type="SUPFAM" id="SSF88688">
    <property type="entry name" value="Families 57/38 glycoside transferase middle domain"/>
    <property type="match status" value="1"/>
</dbReference>
<evidence type="ECO:0000256" key="15">
    <source>
        <dbReference type="ARBA" id="ARBA00059516"/>
    </source>
</evidence>
<comment type="caution">
    <text evidence="21">The sequence shown here is derived from an EMBL/GenBank/DDBJ whole genome shotgun (WGS) entry which is preliminary data.</text>
</comment>
<dbReference type="FunFam" id="1.20.1270.50:FF:000001">
    <property type="entry name" value="Alpha-mannosidase"/>
    <property type="match status" value="1"/>
</dbReference>
<dbReference type="Proteomes" id="UP000437017">
    <property type="component" value="Unassembled WGS sequence"/>
</dbReference>
<dbReference type="SMART" id="SM00872">
    <property type="entry name" value="Alpha-mann_mid"/>
    <property type="match status" value="1"/>
</dbReference>
<dbReference type="InterPro" id="IPR050843">
    <property type="entry name" value="Glycosyl_Hydrlase_38"/>
</dbReference>
<proteinExistence type="inferred from homology"/>